<proteinExistence type="inferred from homology"/>
<evidence type="ECO:0000313" key="9">
    <source>
        <dbReference type="Proteomes" id="UP001386955"/>
    </source>
</evidence>
<comment type="subcellular location">
    <subcellularLocation>
        <location evidence="1">Endomembrane system</location>
        <topology evidence="1">Multi-pass membrane protein</topology>
    </subcellularLocation>
</comment>
<evidence type="ECO:0000313" key="8">
    <source>
        <dbReference type="EMBL" id="KAK7386854.1"/>
    </source>
</evidence>
<organism evidence="8 9">
    <name type="scientific">Psophocarpus tetragonolobus</name>
    <name type="common">Winged bean</name>
    <name type="synonym">Dolichos tetragonolobus</name>
    <dbReference type="NCBI Taxonomy" id="3891"/>
    <lineage>
        <taxon>Eukaryota</taxon>
        <taxon>Viridiplantae</taxon>
        <taxon>Streptophyta</taxon>
        <taxon>Embryophyta</taxon>
        <taxon>Tracheophyta</taxon>
        <taxon>Spermatophyta</taxon>
        <taxon>Magnoliopsida</taxon>
        <taxon>eudicotyledons</taxon>
        <taxon>Gunneridae</taxon>
        <taxon>Pentapetalae</taxon>
        <taxon>rosids</taxon>
        <taxon>fabids</taxon>
        <taxon>Fabales</taxon>
        <taxon>Fabaceae</taxon>
        <taxon>Papilionoideae</taxon>
        <taxon>50 kb inversion clade</taxon>
        <taxon>NPAAA clade</taxon>
        <taxon>indigoferoid/millettioid clade</taxon>
        <taxon>Phaseoleae</taxon>
        <taxon>Psophocarpus</taxon>
    </lineage>
</organism>
<gene>
    <name evidence="8" type="ORF">VNO78_27192</name>
</gene>
<comment type="similarity">
    <text evidence="6">Belongs to the DESIGUAL family.</text>
</comment>
<feature type="transmembrane region" description="Helical" evidence="7">
    <location>
        <begin position="29"/>
        <end position="54"/>
    </location>
</feature>
<feature type="transmembrane region" description="Helical" evidence="7">
    <location>
        <begin position="121"/>
        <end position="143"/>
    </location>
</feature>
<dbReference type="Pfam" id="PF06749">
    <property type="entry name" value="DUF1218"/>
    <property type="match status" value="1"/>
</dbReference>
<keyword evidence="3" id="KW-0732">Signal</keyword>
<dbReference type="PANTHER" id="PTHR31769">
    <property type="entry name" value="OS07G0462200 PROTEIN-RELATED"/>
    <property type="match status" value="1"/>
</dbReference>
<sequence length="204" mass="22831">MPQLWLSKVDHSNTIYHHPIMEKPPRCKFTVIIFLIISLSLGLISFILCIAAEITRNKEKDLRWNGKKLCYLPSSKAFGLGIAALICFFLAQIIANSILLKYACWRRKIKPQHKMPAIAKVLVLISWISFGLASILLITATSMNRRQPYRVGWLNGECYLVKGGTFAGSAILVLVTLGSVNGSVFSTIKSIKENQHTKINKQMG</sequence>
<dbReference type="AlphaFoldDB" id="A0AAN9S0B3"/>
<evidence type="ECO:0000256" key="5">
    <source>
        <dbReference type="ARBA" id="ARBA00023136"/>
    </source>
</evidence>
<dbReference type="InterPro" id="IPR052222">
    <property type="entry name" value="DESIGUAL"/>
</dbReference>
<dbReference type="EMBL" id="JAYMYS010000007">
    <property type="protein sequence ID" value="KAK7386854.1"/>
    <property type="molecule type" value="Genomic_DNA"/>
</dbReference>
<dbReference type="InterPro" id="IPR009606">
    <property type="entry name" value="DEAL/Modifying_wall_lignin1/2"/>
</dbReference>
<feature type="transmembrane region" description="Helical" evidence="7">
    <location>
        <begin position="163"/>
        <end position="188"/>
    </location>
</feature>
<name>A0AAN9S0B3_PSOTE</name>
<evidence type="ECO:0000256" key="7">
    <source>
        <dbReference type="SAM" id="Phobius"/>
    </source>
</evidence>
<feature type="transmembrane region" description="Helical" evidence="7">
    <location>
        <begin position="77"/>
        <end position="100"/>
    </location>
</feature>
<keyword evidence="2 7" id="KW-0812">Transmembrane</keyword>
<reference evidence="8 9" key="1">
    <citation type="submission" date="2024-01" db="EMBL/GenBank/DDBJ databases">
        <title>The genomes of 5 underutilized Papilionoideae crops provide insights into root nodulation and disease resistanc.</title>
        <authorList>
            <person name="Jiang F."/>
        </authorList>
    </citation>
    <scope>NUCLEOTIDE SEQUENCE [LARGE SCALE GENOMIC DNA]</scope>
    <source>
        <strain evidence="8">DUOXIRENSHENG_FW03</strain>
        <tissue evidence="8">Leaves</tissue>
    </source>
</reference>
<keyword evidence="9" id="KW-1185">Reference proteome</keyword>
<dbReference type="Proteomes" id="UP001386955">
    <property type="component" value="Unassembled WGS sequence"/>
</dbReference>
<evidence type="ECO:0000256" key="3">
    <source>
        <dbReference type="ARBA" id="ARBA00022729"/>
    </source>
</evidence>
<dbReference type="GO" id="GO:0012505">
    <property type="term" value="C:endomembrane system"/>
    <property type="evidence" value="ECO:0007669"/>
    <property type="project" value="UniProtKB-SubCell"/>
</dbReference>
<protein>
    <submittedName>
        <fullName evidence="8">Uncharacterized protein</fullName>
    </submittedName>
</protein>
<evidence type="ECO:0000256" key="2">
    <source>
        <dbReference type="ARBA" id="ARBA00022692"/>
    </source>
</evidence>
<keyword evidence="5 7" id="KW-0472">Membrane</keyword>
<evidence type="ECO:0000256" key="6">
    <source>
        <dbReference type="ARBA" id="ARBA00029467"/>
    </source>
</evidence>
<evidence type="ECO:0000256" key="4">
    <source>
        <dbReference type="ARBA" id="ARBA00022989"/>
    </source>
</evidence>
<evidence type="ECO:0000256" key="1">
    <source>
        <dbReference type="ARBA" id="ARBA00004127"/>
    </source>
</evidence>
<comment type="caution">
    <text evidence="8">The sequence shown here is derived from an EMBL/GenBank/DDBJ whole genome shotgun (WGS) entry which is preliminary data.</text>
</comment>
<accession>A0AAN9S0B3</accession>
<keyword evidence="4 7" id="KW-1133">Transmembrane helix</keyword>